<dbReference type="SMART" id="SM00382">
    <property type="entry name" value="AAA"/>
    <property type="match status" value="1"/>
</dbReference>
<dbReference type="Proteomes" id="UP000783686">
    <property type="component" value="Unassembled WGS sequence"/>
</dbReference>
<evidence type="ECO:0000256" key="2">
    <source>
        <dbReference type="ARBA" id="ARBA00022705"/>
    </source>
</evidence>
<dbReference type="InterPro" id="IPR008921">
    <property type="entry name" value="DNA_pol3_clamp-load_cplx_C"/>
</dbReference>
<keyword evidence="3" id="KW-0547">Nucleotide-binding</keyword>
<dbReference type="Pfam" id="PF00004">
    <property type="entry name" value="AAA"/>
    <property type="match status" value="1"/>
</dbReference>
<dbReference type="GO" id="GO:0005524">
    <property type="term" value="F:ATP binding"/>
    <property type="evidence" value="ECO:0007669"/>
    <property type="project" value="UniProtKB-KW"/>
</dbReference>
<dbReference type="InterPro" id="IPR013748">
    <property type="entry name" value="Rep_factorC_C"/>
</dbReference>
<evidence type="ECO:0000256" key="4">
    <source>
        <dbReference type="ARBA" id="ARBA00022840"/>
    </source>
</evidence>
<dbReference type="InterPro" id="IPR050238">
    <property type="entry name" value="DNA_Rep/Repair_Clamp_Loader"/>
</dbReference>
<dbReference type="InterPro" id="IPR003593">
    <property type="entry name" value="AAA+_ATPase"/>
</dbReference>
<dbReference type="SUPFAM" id="SSF48019">
    <property type="entry name" value="post-AAA+ oligomerization domain-like"/>
    <property type="match status" value="1"/>
</dbReference>
<gene>
    <name evidence="7" type="ORF">BOKJ2_LOCUS10653</name>
</gene>
<dbReference type="GO" id="GO:0003689">
    <property type="term" value="F:DNA clamp loader activity"/>
    <property type="evidence" value="ECO:0007669"/>
    <property type="project" value="TreeGrafter"/>
</dbReference>
<dbReference type="Gene3D" id="1.20.272.10">
    <property type="match status" value="1"/>
</dbReference>
<dbReference type="SUPFAM" id="SSF52540">
    <property type="entry name" value="P-loop containing nucleoside triphosphate hydrolases"/>
    <property type="match status" value="1"/>
</dbReference>
<evidence type="ECO:0000313" key="7">
    <source>
        <dbReference type="EMBL" id="CAD5223883.1"/>
    </source>
</evidence>
<evidence type="ECO:0000256" key="3">
    <source>
        <dbReference type="ARBA" id="ARBA00022741"/>
    </source>
</evidence>
<dbReference type="GO" id="GO:0003677">
    <property type="term" value="F:DNA binding"/>
    <property type="evidence" value="ECO:0007669"/>
    <property type="project" value="InterPro"/>
</dbReference>
<evidence type="ECO:0000259" key="6">
    <source>
        <dbReference type="SMART" id="SM00382"/>
    </source>
</evidence>
<keyword evidence="2" id="KW-0235">DNA replication</keyword>
<dbReference type="PANTHER" id="PTHR11669:SF5">
    <property type="entry name" value="REPLICATION FACTOR C SUBUNIT 2"/>
    <property type="match status" value="1"/>
</dbReference>
<keyword evidence="4" id="KW-0067">ATP-binding</keyword>
<dbReference type="CDD" id="cd18140">
    <property type="entry name" value="HLD_clamp_RFC"/>
    <property type="match status" value="1"/>
</dbReference>
<protein>
    <recommendedName>
        <fullName evidence="5">Replication factor C subunit 2</fullName>
    </recommendedName>
</protein>
<dbReference type="InterPro" id="IPR047854">
    <property type="entry name" value="RFC_lid"/>
</dbReference>
<dbReference type="Gene3D" id="3.40.50.300">
    <property type="entry name" value="P-loop containing nucleotide triphosphate hydrolases"/>
    <property type="match status" value="1"/>
</dbReference>
<keyword evidence="8" id="KW-1185">Reference proteome</keyword>
<dbReference type="InterPro" id="IPR027417">
    <property type="entry name" value="P-loop_NTPase"/>
</dbReference>
<dbReference type="Proteomes" id="UP000614601">
    <property type="component" value="Unassembled WGS sequence"/>
</dbReference>
<dbReference type="EMBL" id="CAJFCW020000005">
    <property type="protein sequence ID" value="CAG9119061.1"/>
    <property type="molecule type" value="Genomic_DNA"/>
</dbReference>
<dbReference type="Gene3D" id="1.10.8.60">
    <property type="match status" value="1"/>
</dbReference>
<dbReference type="CDD" id="cd00009">
    <property type="entry name" value="AAA"/>
    <property type="match status" value="1"/>
</dbReference>
<dbReference type="GO" id="GO:0005634">
    <property type="term" value="C:nucleus"/>
    <property type="evidence" value="ECO:0007669"/>
    <property type="project" value="TreeGrafter"/>
</dbReference>
<evidence type="ECO:0000256" key="5">
    <source>
        <dbReference type="ARBA" id="ARBA00040745"/>
    </source>
</evidence>
<dbReference type="GO" id="GO:0005663">
    <property type="term" value="C:DNA replication factor C complex"/>
    <property type="evidence" value="ECO:0007669"/>
    <property type="project" value="TreeGrafter"/>
</dbReference>
<organism evidence="7 8">
    <name type="scientific">Bursaphelenchus okinawaensis</name>
    <dbReference type="NCBI Taxonomy" id="465554"/>
    <lineage>
        <taxon>Eukaryota</taxon>
        <taxon>Metazoa</taxon>
        <taxon>Ecdysozoa</taxon>
        <taxon>Nematoda</taxon>
        <taxon>Chromadorea</taxon>
        <taxon>Rhabditida</taxon>
        <taxon>Tylenchina</taxon>
        <taxon>Tylenchomorpha</taxon>
        <taxon>Aphelenchoidea</taxon>
        <taxon>Aphelenchoididae</taxon>
        <taxon>Bursaphelenchus</taxon>
    </lineage>
</organism>
<accession>A0A811L9P6</accession>
<dbReference type="InterPro" id="IPR003959">
    <property type="entry name" value="ATPase_AAA_core"/>
</dbReference>
<comment type="caution">
    <text evidence="7">The sequence shown here is derived from an EMBL/GenBank/DDBJ whole genome shotgun (WGS) entry which is preliminary data.</text>
</comment>
<evidence type="ECO:0000256" key="1">
    <source>
        <dbReference type="ARBA" id="ARBA00005378"/>
    </source>
</evidence>
<dbReference type="PANTHER" id="PTHR11669">
    <property type="entry name" value="REPLICATION FACTOR C / DNA POLYMERASE III GAMMA-TAU SUBUNIT"/>
    <property type="match status" value="1"/>
</dbReference>
<evidence type="ECO:0000313" key="8">
    <source>
        <dbReference type="Proteomes" id="UP000614601"/>
    </source>
</evidence>
<proteinExistence type="inferred from homology"/>
<dbReference type="FunFam" id="3.40.50.300:FF:000952">
    <property type="entry name" value="Replication factor C subunit 2"/>
    <property type="match status" value="1"/>
</dbReference>
<feature type="domain" description="AAA+ ATPase" evidence="6">
    <location>
        <begin position="50"/>
        <end position="185"/>
    </location>
</feature>
<dbReference type="NCBIfam" id="NF001679">
    <property type="entry name" value="PRK00440.1"/>
    <property type="match status" value="1"/>
</dbReference>
<dbReference type="OrthoDB" id="4199794at2759"/>
<reference evidence="7" key="1">
    <citation type="submission" date="2020-09" db="EMBL/GenBank/DDBJ databases">
        <authorList>
            <person name="Kikuchi T."/>
        </authorList>
    </citation>
    <scope>NUCLEOTIDE SEQUENCE</scope>
    <source>
        <strain evidence="7">SH1</strain>
    </source>
</reference>
<dbReference type="AlphaFoldDB" id="A0A811L9P6"/>
<dbReference type="EMBL" id="CAJFDH010000005">
    <property type="protein sequence ID" value="CAD5223883.1"/>
    <property type="molecule type" value="Genomic_DNA"/>
</dbReference>
<dbReference type="Pfam" id="PF08542">
    <property type="entry name" value="Rep_fac_C"/>
    <property type="match status" value="1"/>
</dbReference>
<comment type="similarity">
    <text evidence="1">Belongs to the activator 1 small subunits family.</text>
</comment>
<dbReference type="GO" id="GO:0006261">
    <property type="term" value="P:DNA-templated DNA replication"/>
    <property type="evidence" value="ECO:0007669"/>
    <property type="project" value="TreeGrafter"/>
</dbReference>
<dbReference type="FunFam" id="1.10.8.60:FF:000012">
    <property type="entry name" value="Replication factor C subunit 4"/>
    <property type="match status" value="1"/>
</dbReference>
<name>A0A811L9P6_9BILA</name>
<dbReference type="GO" id="GO:0016887">
    <property type="term" value="F:ATP hydrolysis activity"/>
    <property type="evidence" value="ECO:0007669"/>
    <property type="project" value="InterPro"/>
</dbReference>
<dbReference type="GO" id="GO:0006281">
    <property type="term" value="P:DNA repair"/>
    <property type="evidence" value="ECO:0007669"/>
    <property type="project" value="TreeGrafter"/>
</dbReference>
<sequence>MADEVMEVDVKQSSKENIPWVEKYRPRTLDDVCCYPTSLKRFKYFAQHGNVPHLILAGPPGIGKTTTIHAMARDMLGPLYSKAVLELNASDERGIDVVRQRIKNFAETHVTLPAGKHKIIVLDEADSMTEGAQQALRRIMENYSNTTRFMLACNQSDKVIEPIQSRCAIVKYGRLNKELMLKGIKRVADAEKVQYTEDGLEAIYQTSCGDLRSAVNNLQCTASGYGRVTADVVYKVCDEPMPDDIVNFFQRCQTAQFKLAVQYLEKLRRDGYAFTDIVSVLSRTLMRVDIPEVLKYEYYKIIGLSHMDALKGNDGKLQLYSLAAQLCTATENINK</sequence>